<evidence type="ECO:0000313" key="1">
    <source>
        <dbReference type="EMBL" id="MDO7841713.1"/>
    </source>
</evidence>
<keyword evidence="2" id="KW-1185">Reference proteome</keyword>
<name>A0ABT8ZWS4_9SPHN</name>
<dbReference type="InterPro" id="IPR029068">
    <property type="entry name" value="Glyas_Bleomycin-R_OHBP_Dase"/>
</dbReference>
<evidence type="ECO:0000313" key="2">
    <source>
        <dbReference type="Proteomes" id="UP001176468"/>
    </source>
</evidence>
<dbReference type="Gene3D" id="3.10.180.10">
    <property type="entry name" value="2,3-Dihydroxybiphenyl 1,2-Dioxygenase, domain 1"/>
    <property type="match status" value="1"/>
</dbReference>
<dbReference type="EMBL" id="JAUQSZ010000003">
    <property type="protein sequence ID" value="MDO7841713.1"/>
    <property type="molecule type" value="Genomic_DNA"/>
</dbReference>
<dbReference type="Proteomes" id="UP001176468">
    <property type="component" value="Unassembled WGS sequence"/>
</dbReference>
<dbReference type="SUPFAM" id="SSF54593">
    <property type="entry name" value="Glyoxalase/Bleomycin resistance protein/Dihydroxybiphenyl dioxygenase"/>
    <property type="match status" value="1"/>
</dbReference>
<organism evidence="1 2">
    <name type="scientific">Sphingomonas immobilis</name>
    <dbReference type="NCBI Taxonomy" id="3063997"/>
    <lineage>
        <taxon>Bacteria</taxon>
        <taxon>Pseudomonadati</taxon>
        <taxon>Pseudomonadota</taxon>
        <taxon>Alphaproteobacteria</taxon>
        <taxon>Sphingomonadales</taxon>
        <taxon>Sphingomonadaceae</taxon>
        <taxon>Sphingomonas</taxon>
    </lineage>
</organism>
<accession>A0ABT8ZWS4</accession>
<comment type="caution">
    <text evidence="1">The sequence shown here is derived from an EMBL/GenBank/DDBJ whole genome shotgun (WGS) entry which is preliminary data.</text>
</comment>
<gene>
    <name evidence="1" type="ORF">Q5H94_05195</name>
</gene>
<protein>
    <submittedName>
        <fullName evidence="1">VOC family protein</fullName>
    </submittedName>
</protein>
<dbReference type="RefSeq" id="WP_304560181.1">
    <property type="nucleotide sequence ID" value="NZ_JAUQSZ010000003.1"/>
</dbReference>
<proteinExistence type="predicted"/>
<sequence length="154" mass="16622">MIDAVLAGLHPPQLFHVGVVAADIDVAMREMSASLGLAWKGGKAKVMDLCLYGQERKVEMRIAHSRQGPPHVEVIQAVPDSPWALPPATGVHHLCYWSEDSAAICARLEAAGNRRVLGKPSAPSGYFLSPSGMYVEIIDKDLHDSIAGWLARDS</sequence>
<reference evidence="1" key="1">
    <citation type="submission" date="2023-07" db="EMBL/GenBank/DDBJ databases">
        <authorList>
            <person name="Kim M.K."/>
        </authorList>
    </citation>
    <scope>NUCLEOTIDE SEQUENCE</scope>
    <source>
        <strain evidence="1">CA1-15</strain>
    </source>
</reference>
<dbReference type="Pfam" id="PF13669">
    <property type="entry name" value="Glyoxalase_4"/>
    <property type="match status" value="1"/>
</dbReference>